<dbReference type="Gramene" id="BGIOSGA032623-TA">
    <property type="protein sequence ID" value="BGIOSGA032623-PA"/>
    <property type="gene ID" value="BGIOSGA032623"/>
</dbReference>
<proteinExistence type="predicted"/>
<reference evidence="1 2" key="1">
    <citation type="journal article" date="2005" name="PLoS Biol.">
        <title>The genomes of Oryza sativa: a history of duplications.</title>
        <authorList>
            <person name="Yu J."/>
            <person name="Wang J."/>
            <person name="Lin W."/>
            <person name="Li S."/>
            <person name="Li H."/>
            <person name="Zhou J."/>
            <person name="Ni P."/>
            <person name="Dong W."/>
            <person name="Hu S."/>
            <person name="Zeng C."/>
            <person name="Zhang J."/>
            <person name="Zhang Y."/>
            <person name="Li R."/>
            <person name="Xu Z."/>
            <person name="Li S."/>
            <person name="Li X."/>
            <person name="Zheng H."/>
            <person name="Cong L."/>
            <person name="Lin L."/>
            <person name="Yin J."/>
            <person name="Geng J."/>
            <person name="Li G."/>
            <person name="Shi J."/>
            <person name="Liu J."/>
            <person name="Lv H."/>
            <person name="Li J."/>
            <person name="Wang J."/>
            <person name="Deng Y."/>
            <person name="Ran L."/>
            <person name="Shi X."/>
            <person name="Wang X."/>
            <person name="Wu Q."/>
            <person name="Li C."/>
            <person name="Ren X."/>
            <person name="Wang J."/>
            <person name="Wang X."/>
            <person name="Li D."/>
            <person name="Liu D."/>
            <person name="Zhang X."/>
            <person name="Ji Z."/>
            <person name="Zhao W."/>
            <person name="Sun Y."/>
            <person name="Zhang Z."/>
            <person name="Bao J."/>
            <person name="Han Y."/>
            <person name="Dong L."/>
            <person name="Ji J."/>
            <person name="Chen P."/>
            <person name="Wu S."/>
            <person name="Liu J."/>
            <person name="Xiao Y."/>
            <person name="Bu D."/>
            <person name="Tan J."/>
            <person name="Yang L."/>
            <person name="Ye C."/>
            <person name="Zhang J."/>
            <person name="Xu J."/>
            <person name="Zhou Y."/>
            <person name="Yu Y."/>
            <person name="Zhang B."/>
            <person name="Zhuang S."/>
            <person name="Wei H."/>
            <person name="Liu B."/>
            <person name="Lei M."/>
            <person name="Yu H."/>
            <person name="Li Y."/>
            <person name="Xu H."/>
            <person name="Wei S."/>
            <person name="He X."/>
            <person name="Fang L."/>
            <person name="Zhang Z."/>
            <person name="Zhang Y."/>
            <person name="Huang X."/>
            <person name="Su Z."/>
            <person name="Tong W."/>
            <person name="Li J."/>
            <person name="Tong Z."/>
            <person name="Li S."/>
            <person name="Ye J."/>
            <person name="Wang L."/>
            <person name="Fang L."/>
            <person name="Lei T."/>
            <person name="Chen C."/>
            <person name="Chen H."/>
            <person name="Xu Z."/>
            <person name="Li H."/>
            <person name="Huang H."/>
            <person name="Zhang F."/>
            <person name="Xu H."/>
            <person name="Li N."/>
            <person name="Zhao C."/>
            <person name="Li S."/>
            <person name="Dong L."/>
            <person name="Huang Y."/>
            <person name="Li L."/>
            <person name="Xi Y."/>
            <person name="Qi Q."/>
            <person name="Li W."/>
            <person name="Zhang B."/>
            <person name="Hu W."/>
            <person name="Zhang Y."/>
            <person name="Tian X."/>
            <person name="Jiao Y."/>
            <person name="Liang X."/>
            <person name="Jin J."/>
            <person name="Gao L."/>
            <person name="Zheng W."/>
            <person name="Hao B."/>
            <person name="Liu S."/>
            <person name="Wang W."/>
            <person name="Yuan L."/>
            <person name="Cao M."/>
            <person name="McDermott J."/>
            <person name="Samudrala R."/>
            <person name="Wang J."/>
            <person name="Wong G.K."/>
            <person name="Yang H."/>
        </authorList>
    </citation>
    <scope>NUCLEOTIDE SEQUENCE [LARGE SCALE GENOMIC DNA]</scope>
    <source>
        <strain evidence="2">cv. 93-11</strain>
    </source>
</reference>
<sequence length="184" mass="20249">MAGQMFTVRDVLYIYHDGYNCLLVAVLEVPEGRLTERRGGGVKRNFFITPIYGAQVQQATVCSQFSSAGPSISRVCTQTIGDATAGAAAARRRFSFASQKSIRDSAALVAPRHCHVPTTGAACWHHRPAAADLMEDNINTDNMADCSHVPVPPPNQTNVSRPYFPNPYQTNGRWIFKRLFGTLY</sequence>
<name>B8BFZ9_ORYSI</name>
<organism evidence="1 2">
    <name type="scientific">Oryza sativa subsp. indica</name>
    <name type="common">Rice</name>
    <dbReference type="NCBI Taxonomy" id="39946"/>
    <lineage>
        <taxon>Eukaryota</taxon>
        <taxon>Viridiplantae</taxon>
        <taxon>Streptophyta</taxon>
        <taxon>Embryophyta</taxon>
        <taxon>Tracheophyta</taxon>
        <taxon>Spermatophyta</taxon>
        <taxon>Magnoliopsida</taxon>
        <taxon>Liliopsida</taxon>
        <taxon>Poales</taxon>
        <taxon>Poaceae</taxon>
        <taxon>BOP clade</taxon>
        <taxon>Oryzoideae</taxon>
        <taxon>Oryzeae</taxon>
        <taxon>Oryzinae</taxon>
        <taxon>Oryza</taxon>
        <taxon>Oryza sativa</taxon>
    </lineage>
</organism>
<dbReference type="AlphaFoldDB" id="B8BFZ9"/>
<accession>B8BFZ9</accession>
<dbReference type="EMBL" id="CM000135">
    <property type="protein sequence ID" value="EEC66651.1"/>
    <property type="molecule type" value="Genomic_DNA"/>
</dbReference>
<gene>
    <name evidence="1" type="ORF">OsI_32918</name>
</gene>
<dbReference type="Proteomes" id="UP000007015">
    <property type="component" value="Chromosome 10"/>
</dbReference>
<dbReference type="HOGENOM" id="CLU_1470483_0_0_1"/>
<protein>
    <submittedName>
        <fullName evidence="1">Uncharacterized protein</fullName>
    </submittedName>
</protein>
<keyword evidence="2" id="KW-1185">Reference proteome</keyword>
<evidence type="ECO:0000313" key="1">
    <source>
        <dbReference type="EMBL" id="EEC66651.1"/>
    </source>
</evidence>
<evidence type="ECO:0000313" key="2">
    <source>
        <dbReference type="Proteomes" id="UP000007015"/>
    </source>
</evidence>